<dbReference type="EnsemblPlants" id="TuG1812G0300002143.01.T05">
    <property type="protein sequence ID" value="TuG1812G0300002143.01.T05"/>
    <property type="gene ID" value="TuG1812G0300002143.01"/>
</dbReference>
<sequence length="92" mass="10256">PLRQPTQPSEQPPSLPYFLLCLPRTLAAATNAGRFRLLPAALAGAHHTHELSSRRFFLPSSKIRSSRQQALARDPSLRLGFRLRPTPARFAT</sequence>
<dbReference type="Gramene" id="TuG1812G0300002143.01.T05">
    <property type="protein sequence ID" value="TuG1812G0300002143.01.T05"/>
    <property type="gene ID" value="TuG1812G0300002143.01"/>
</dbReference>
<dbReference type="EnsemblPlants" id="TuG1812G0300002143.01.T06">
    <property type="protein sequence ID" value="TuG1812G0300002143.01.T06"/>
    <property type="gene ID" value="TuG1812G0300002143.01"/>
</dbReference>
<dbReference type="EnsemblPlants" id="TuG1812G0300002143.01.T02">
    <property type="protein sequence ID" value="TuG1812G0300002143.01.T02"/>
    <property type="gene ID" value="TuG1812G0300002143.01"/>
</dbReference>
<dbReference type="Gramene" id="TuG1812G0300002143.01.T06">
    <property type="protein sequence ID" value="TuG1812G0300002143.01.T06"/>
    <property type="gene ID" value="TuG1812G0300002143.01"/>
</dbReference>
<dbReference type="Gramene" id="TuG1812G0300002143.01.T02">
    <property type="protein sequence ID" value="TuG1812G0300002143.01.T02"/>
    <property type="gene ID" value="TuG1812G0300002143.01"/>
</dbReference>
<evidence type="ECO:0000313" key="2">
    <source>
        <dbReference type="Proteomes" id="UP000015106"/>
    </source>
</evidence>
<dbReference type="EnsemblPlants" id="TuG1812G0300002143.01.T01">
    <property type="protein sequence ID" value="TuG1812G0300002143.01.T01"/>
    <property type="gene ID" value="TuG1812G0300002143.01"/>
</dbReference>
<name>A0A8R7PQU2_TRIUA</name>
<dbReference type="EnsemblPlants" id="TuG1812G0300002143.01.T03">
    <property type="protein sequence ID" value="TuG1812G0300002143.01.T03"/>
    <property type="gene ID" value="TuG1812G0300002143.01"/>
</dbReference>
<protein>
    <submittedName>
        <fullName evidence="1">Uncharacterized protein</fullName>
    </submittedName>
</protein>
<proteinExistence type="predicted"/>
<dbReference type="AlphaFoldDB" id="A0A8R7PQU2"/>
<dbReference type="Gramene" id="TuG1812G0300002143.01.T03">
    <property type="protein sequence ID" value="TuG1812G0300002143.01.T03"/>
    <property type="gene ID" value="TuG1812G0300002143.01"/>
</dbReference>
<reference evidence="1" key="2">
    <citation type="submission" date="2018-03" db="EMBL/GenBank/DDBJ databases">
        <title>The Triticum urartu genome reveals the dynamic nature of wheat genome evolution.</title>
        <authorList>
            <person name="Ling H."/>
            <person name="Ma B."/>
            <person name="Shi X."/>
            <person name="Liu H."/>
            <person name="Dong L."/>
            <person name="Sun H."/>
            <person name="Cao Y."/>
            <person name="Gao Q."/>
            <person name="Zheng S."/>
            <person name="Li Y."/>
            <person name="Yu Y."/>
            <person name="Du H."/>
            <person name="Qi M."/>
            <person name="Li Y."/>
            <person name="Yu H."/>
            <person name="Cui Y."/>
            <person name="Wang N."/>
            <person name="Chen C."/>
            <person name="Wu H."/>
            <person name="Zhao Y."/>
            <person name="Zhang J."/>
            <person name="Li Y."/>
            <person name="Zhou W."/>
            <person name="Zhang B."/>
            <person name="Hu W."/>
            <person name="Eijk M."/>
            <person name="Tang J."/>
            <person name="Witsenboer H."/>
            <person name="Zhao S."/>
            <person name="Li Z."/>
            <person name="Zhang A."/>
            <person name="Wang D."/>
            <person name="Liang C."/>
        </authorList>
    </citation>
    <scope>NUCLEOTIDE SEQUENCE [LARGE SCALE GENOMIC DNA]</scope>
    <source>
        <strain evidence="1">cv. G1812</strain>
    </source>
</reference>
<keyword evidence="2" id="KW-1185">Reference proteome</keyword>
<dbReference type="Proteomes" id="UP000015106">
    <property type="component" value="Chromosome 3"/>
</dbReference>
<reference evidence="2" key="1">
    <citation type="journal article" date="2013" name="Nature">
        <title>Draft genome of the wheat A-genome progenitor Triticum urartu.</title>
        <authorList>
            <person name="Ling H.Q."/>
            <person name="Zhao S."/>
            <person name="Liu D."/>
            <person name="Wang J."/>
            <person name="Sun H."/>
            <person name="Zhang C."/>
            <person name="Fan H."/>
            <person name="Li D."/>
            <person name="Dong L."/>
            <person name="Tao Y."/>
            <person name="Gao C."/>
            <person name="Wu H."/>
            <person name="Li Y."/>
            <person name="Cui Y."/>
            <person name="Guo X."/>
            <person name="Zheng S."/>
            <person name="Wang B."/>
            <person name="Yu K."/>
            <person name="Liang Q."/>
            <person name="Yang W."/>
            <person name="Lou X."/>
            <person name="Chen J."/>
            <person name="Feng M."/>
            <person name="Jian J."/>
            <person name="Zhang X."/>
            <person name="Luo G."/>
            <person name="Jiang Y."/>
            <person name="Liu J."/>
            <person name="Wang Z."/>
            <person name="Sha Y."/>
            <person name="Zhang B."/>
            <person name="Wu H."/>
            <person name="Tang D."/>
            <person name="Shen Q."/>
            <person name="Xue P."/>
            <person name="Zou S."/>
            <person name="Wang X."/>
            <person name="Liu X."/>
            <person name="Wang F."/>
            <person name="Yang Y."/>
            <person name="An X."/>
            <person name="Dong Z."/>
            <person name="Zhang K."/>
            <person name="Zhang X."/>
            <person name="Luo M.C."/>
            <person name="Dvorak J."/>
            <person name="Tong Y."/>
            <person name="Wang J."/>
            <person name="Yang H."/>
            <person name="Li Z."/>
            <person name="Wang D."/>
            <person name="Zhang A."/>
            <person name="Wang J."/>
        </authorList>
    </citation>
    <scope>NUCLEOTIDE SEQUENCE</scope>
    <source>
        <strain evidence="2">cv. G1812</strain>
    </source>
</reference>
<evidence type="ECO:0000313" key="1">
    <source>
        <dbReference type="EnsemblPlants" id="TuG1812G0300002143.01.T06"/>
    </source>
</evidence>
<reference evidence="1" key="3">
    <citation type="submission" date="2022-06" db="UniProtKB">
        <authorList>
            <consortium name="EnsemblPlants"/>
        </authorList>
    </citation>
    <scope>IDENTIFICATION</scope>
</reference>
<accession>A0A8R7PQU2</accession>
<dbReference type="Gramene" id="TuG1812G0300002143.01.T01">
    <property type="protein sequence ID" value="TuG1812G0300002143.01.T01"/>
    <property type="gene ID" value="TuG1812G0300002143.01"/>
</dbReference>
<organism evidence="1 2">
    <name type="scientific">Triticum urartu</name>
    <name type="common">Red wild einkorn</name>
    <name type="synonym">Crithodium urartu</name>
    <dbReference type="NCBI Taxonomy" id="4572"/>
    <lineage>
        <taxon>Eukaryota</taxon>
        <taxon>Viridiplantae</taxon>
        <taxon>Streptophyta</taxon>
        <taxon>Embryophyta</taxon>
        <taxon>Tracheophyta</taxon>
        <taxon>Spermatophyta</taxon>
        <taxon>Magnoliopsida</taxon>
        <taxon>Liliopsida</taxon>
        <taxon>Poales</taxon>
        <taxon>Poaceae</taxon>
        <taxon>BOP clade</taxon>
        <taxon>Pooideae</taxon>
        <taxon>Triticodae</taxon>
        <taxon>Triticeae</taxon>
        <taxon>Triticinae</taxon>
        <taxon>Triticum</taxon>
    </lineage>
</organism>